<sequence>MIRALIFVGVLGIAAAAQAHELRPSIADIRGIEEDGRAEITLDIVVNLEAILAGIGPEHTDSTTAPEAEAYMTLRALPPDALIARLRSGERDMPALITLTEGDTRISLALERIDVPETGDIALARDSVLHLRAVPDGPVMPQFAWDASLGPIVLRATLSDGSDGYAGFLTDGMASPPITLFAERKGFWGRLGGMIRSE</sequence>
<evidence type="ECO:0000313" key="2">
    <source>
        <dbReference type="EMBL" id="MBB5516659.1"/>
    </source>
</evidence>
<dbReference type="Proteomes" id="UP000553766">
    <property type="component" value="Unassembled WGS sequence"/>
</dbReference>
<comment type="caution">
    <text evidence="2">The sequence shown here is derived from an EMBL/GenBank/DDBJ whole genome shotgun (WGS) entry which is preliminary data.</text>
</comment>
<name>A0A840WNM5_9RHOB</name>
<feature type="chain" id="PRO_5032800425" evidence="1">
    <location>
        <begin position="20"/>
        <end position="198"/>
    </location>
</feature>
<evidence type="ECO:0000256" key="1">
    <source>
        <dbReference type="SAM" id="SignalP"/>
    </source>
</evidence>
<keyword evidence="3" id="KW-1185">Reference proteome</keyword>
<evidence type="ECO:0000313" key="3">
    <source>
        <dbReference type="Proteomes" id="UP000553766"/>
    </source>
</evidence>
<feature type="signal peptide" evidence="1">
    <location>
        <begin position="1"/>
        <end position="19"/>
    </location>
</feature>
<reference evidence="2 3" key="1">
    <citation type="submission" date="2020-08" db="EMBL/GenBank/DDBJ databases">
        <title>Genomic Encyclopedia of Type Strains, Phase IV (KMG-IV): sequencing the most valuable type-strain genomes for metagenomic binning, comparative biology and taxonomic classification.</title>
        <authorList>
            <person name="Goeker M."/>
        </authorList>
    </citation>
    <scope>NUCLEOTIDE SEQUENCE [LARGE SCALE GENOMIC DNA]</scope>
    <source>
        <strain evidence="2 3">DSM 103377</strain>
    </source>
</reference>
<protein>
    <submittedName>
        <fullName evidence="2">Uncharacterized protein</fullName>
    </submittedName>
</protein>
<dbReference type="AlphaFoldDB" id="A0A840WNM5"/>
<proteinExistence type="predicted"/>
<organism evidence="2 3">
    <name type="scientific">Rubricella aquisinus</name>
    <dbReference type="NCBI Taxonomy" id="2028108"/>
    <lineage>
        <taxon>Bacteria</taxon>
        <taxon>Pseudomonadati</taxon>
        <taxon>Pseudomonadota</taxon>
        <taxon>Alphaproteobacteria</taxon>
        <taxon>Rhodobacterales</taxon>
        <taxon>Paracoccaceae</taxon>
        <taxon>Rubricella</taxon>
    </lineage>
</organism>
<accession>A0A840WNM5</accession>
<dbReference type="EMBL" id="JACIJS010000008">
    <property type="protein sequence ID" value="MBB5516659.1"/>
    <property type="molecule type" value="Genomic_DNA"/>
</dbReference>
<keyword evidence="1" id="KW-0732">Signal</keyword>
<dbReference type="RefSeq" id="WP_184012492.1">
    <property type="nucleotide sequence ID" value="NZ_JACIJS010000008.1"/>
</dbReference>
<gene>
    <name evidence="2" type="ORF">FHS89_002699</name>
</gene>